<dbReference type="InterPro" id="IPR022496">
    <property type="entry name" value="T6A_TsaB"/>
</dbReference>
<keyword evidence="3" id="KW-1185">Reference proteome</keyword>
<dbReference type="CDD" id="cd24032">
    <property type="entry name" value="ASKHA_NBD_TsaB"/>
    <property type="match status" value="1"/>
</dbReference>
<keyword evidence="2" id="KW-0808">Transferase</keyword>
<dbReference type="Proteomes" id="UP000680067">
    <property type="component" value="Unassembled WGS sequence"/>
</dbReference>
<dbReference type="Gene3D" id="3.30.420.40">
    <property type="match status" value="2"/>
</dbReference>
<dbReference type="GO" id="GO:0002949">
    <property type="term" value="P:tRNA threonylcarbamoyladenosine modification"/>
    <property type="evidence" value="ECO:0007669"/>
    <property type="project" value="InterPro"/>
</dbReference>
<dbReference type="EMBL" id="JAGSPN010000011">
    <property type="protein sequence ID" value="MBR7783377.1"/>
    <property type="molecule type" value="Genomic_DNA"/>
</dbReference>
<evidence type="ECO:0000259" key="1">
    <source>
        <dbReference type="Pfam" id="PF00814"/>
    </source>
</evidence>
<dbReference type="NCBIfam" id="TIGR03725">
    <property type="entry name" value="T6A_YeaZ"/>
    <property type="match status" value="1"/>
</dbReference>
<dbReference type="SUPFAM" id="SSF53067">
    <property type="entry name" value="Actin-like ATPase domain"/>
    <property type="match status" value="2"/>
</dbReference>
<dbReference type="AlphaFoldDB" id="A0A941DLM5"/>
<dbReference type="GO" id="GO:0061711">
    <property type="term" value="F:tRNA N(6)-L-threonylcarbamoyladenine synthase activity"/>
    <property type="evidence" value="ECO:0007669"/>
    <property type="project" value="UniProtKB-EC"/>
</dbReference>
<comment type="caution">
    <text evidence="2">The sequence shown here is derived from an EMBL/GenBank/DDBJ whole genome shotgun (WGS) entry which is preliminary data.</text>
</comment>
<keyword evidence="2" id="KW-0012">Acyltransferase</keyword>
<evidence type="ECO:0000313" key="3">
    <source>
        <dbReference type="Proteomes" id="UP000680067"/>
    </source>
</evidence>
<dbReference type="PANTHER" id="PTHR11735:SF11">
    <property type="entry name" value="TRNA THREONYLCARBAMOYLADENOSINE BIOSYNTHESIS PROTEIN TSAB"/>
    <property type="match status" value="1"/>
</dbReference>
<dbReference type="InterPro" id="IPR000905">
    <property type="entry name" value="Gcp-like_dom"/>
</dbReference>
<dbReference type="RefSeq" id="WP_212688655.1">
    <property type="nucleotide sequence ID" value="NZ_CAXBSD010000307.1"/>
</dbReference>
<feature type="domain" description="Gcp-like" evidence="1">
    <location>
        <begin position="32"/>
        <end position="150"/>
    </location>
</feature>
<evidence type="ECO:0000313" key="2">
    <source>
        <dbReference type="EMBL" id="MBR7783377.1"/>
    </source>
</evidence>
<accession>A0A941DLM5</accession>
<dbReference type="Pfam" id="PF00814">
    <property type="entry name" value="TsaD"/>
    <property type="match status" value="1"/>
</dbReference>
<dbReference type="PANTHER" id="PTHR11735">
    <property type="entry name" value="TRNA N6-ADENOSINE THREONYLCARBAMOYLTRANSFERASE"/>
    <property type="match status" value="1"/>
</dbReference>
<protein>
    <submittedName>
        <fullName evidence="2">tRNA (Adenosine(37)-N6)-threonylcarbamoyltransferase complex dimerization subunit type 1 TsaB</fullName>
        <ecNumber evidence="2">2.3.1.234</ecNumber>
    </submittedName>
</protein>
<gene>
    <name evidence="2" type="primary">tsaB</name>
    <name evidence="2" type="ORF">KDM89_14610</name>
</gene>
<organism evidence="2 3">
    <name type="scientific">Undibacterium luofuense</name>
    <dbReference type="NCBI Taxonomy" id="2828733"/>
    <lineage>
        <taxon>Bacteria</taxon>
        <taxon>Pseudomonadati</taxon>
        <taxon>Pseudomonadota</taxon>
        <taxon>Betaproteobacteria</taxon>
        <taxon>Burkholderiales</taxon>
        <taxon>Oxalobacteraceae</taxon>
        <taxon>Undibacterium</taxon>
    </lineage>
</organism>
<reference evidence="2" key="1">
    <citation type="submission" date="2021-04" db="EMBL/GenBank/DDBJ databases">
        <title>novel species isolated from subtropical streams in China.</title>
        <authorList>
            <person name="Lu H."/>
        </authorList>
    </citation>
    <scope>NUCLEOTIDE SEQUENCE</scope>
    <source>
        <strain evidence="2">LFS511W</strain>
    </source>
</reference>
<dbReference type="InterPro" id="IPR043129">
    <property type="entry name" value="ATPase_NBD"/>
</dbReference>
<proteinExistence type="predicted"/>
<sequence length="231" mass="24010">MTTILAIETSNEFASAALLRDGKLSFIDIPSAETHSEASLPAMQRLLGDAGIALQDCDAIAFGCGPGAFTGVRTACGMVQGMAYGADLPVVPVVTLEAMALAAAAQHGDADFLCLLDARMKEMYAAVCRVQNQTVSVLIAPVLTAIDAALLADWLQQYPSLVLALGPGLEVPEAAAACPLVHARPHAADVARIGSQRFLAGQTVSAAEAEPLYLRNKIALTTAERALQGRP</sequence>
<dbReference type="EC" id="2.3.1.234" evidence="2"/>
<dbReference type="GO" id="GO:0005829">
    <property type="term" value="C:cytosol"/>
    <property type="evidence" value="ECO:0007669"/>
    <property type="project" value="TreeGrafter"/>
</dbReference>
<name>A0A941DLM5_9BURK</name>